<reference evidence="12 13" key="1">
    <citation type="journal article" date="2011" name="J. Bacteriol.">
        <title>Complete genome sequence of Burkholderia gladioli BSR3.</title>
        <authorList>
            <person name="Seo Y.S."/>
            <person name="Lim J."/>
            <person name="Choi B.S."/>
            <person name="Kim H."/>
            <person name="Goo E."/>
            <person name="Lee B."/>
            <person name="Lim J.S."/>
            <person name="Choi I.Y."/>
            <person name="Moon J.S."/>
            <person name="Kim J."/>
            <person name="Hwang I."/>
        </authorList>
    </citation>
    <scope>NUCLEOTIDE SEQUENCE [LARGE SCALE GENOMIC DNA]</scope>
    <source>
        <strain evidence="12 13">BSR3</strain>
    </source>
</reference>
<feature type="domain" description="Enoyl reductase (ER)" evidence="11">
    <location>
        <begin position="10"/>
        <end position="317"/>
    </location>
</feature>
<comment type="catalytic activity">
    <reaction evidence="10">
        <text>a 2,3-saturated acyl-[ACP] + NADP(+) = a (2E)-enoyl-[ACP] + NADPH + H(+)</text>
        <dbReference type="Rhea" id="RHEA:22564"/>
        <dbReference type="Rhea" id="RHEA-COMP:9925"/>
        <dbReference type="Rhea" id="RHEA-COMP:9926"/>
        <dbReference type="ChEBI" id="CHEBI:15378"/>
        <dbReference type="ChEBI" id="CHEBI:57783"/>
        <dbReference type="ChEBI" id="CHEBI:58349"/>
        <dbReference type="ChEBI" id="CHEBI:78784"/>
        <dbReference type="ChEBI" id="CHEBI:78785"/>
        <dbReference type="EC" id="1.3.1.104"/>
    </reaction>
</comment>
<dbReference type="InterPro" id="IPR036291">
    <property type="entry name" value="NAD(P)-bd_dom_sf"/>
</dbReference>
<keyword evidence="7" id="KW-0443">Lipid metabolism</keyword>
<dbReference type="RefSeq" id="WP_013689598.1">
    <property type="nucleotide sequence ID" value="NC_015376.1"/>
</dbReference>
<keyword evidence="13" id="KW-1185">Reference proteome</keyword>
<dbReference type="SUPFAM" id="SSF50129">
    <property type="entry name" value="GroES-like"/>
    <property type="match status" value="1"/>
</dbReference>
<protein>
    <recommendedName>
        <fullName evidence="9">enoyl-[acyl-carrier-protein] reductase</fullName>
        <ecNumber evidence="9">1.3.1.104</ecNumber>
    </recommendedName>
</protein>
<dbReference type="eggNOG" id="COG0604">
    <property type="taxonomic scope" value="Bacteria"/>
</dbReference>
<keyword evidence="3" id="KW-0276">Fatty acid metabolism</keyword>
<dbReference type="Gene3D" id="3.90.180.10">
    <property type="entry name" value="Medium-chain alcohol dehydrogenases, catalytic domain"/>
    <property type="match status" value="1"/>
</dbReference>
<dbReference type="EC" id="1.3.1.104" evidence="9"/>
<keyword evidence="2" id="KW-0444">Lipid biosynthesis</keyword>
<evidence type="ECO:0000256" key="6">
    <source>
        <dbReference type="ARBA" id="ARBA00023002"/>
    </source>
</evidence>
<dbReference type="PANTHER" id="PTHR43981">
    <property type="entry name" value="ENOYL-[ACYL-CARRIER-PROTEIN] REDUCTASE, MITOCHONDRIAL"/>
    <property type="match status" value="1"/>
</dbReference>
<dbReference type="AlphaFoldDB" id="F2LLA8"/>
<evidence type="ECO:0000256" key="9">
    <source>
        <dbReference type="ARBA" id="ARBA00038963"/>
    </source>
</evidence>
<dbReference type="InterPro" id="IPR011032">
    <property type="entry name" value="GroES-like_sf"/>
</dbReference>
<dbReference type="HOGENOM" id="CLU_026673_17_1_4"/>
<dbReference type="GO" id="GO:0006633">
    <property type="term" value="P:fatty acid biosynthetic process"/>
    <property type="evidence" value="ECO:0007669"/>
    <property type="project" value="UniProtKB-KW"/>
</dbReference>
<comment type="similarity">
    <text evidence="1">Belongs to the zinc-containing alcohol dehydrogenase family. Quinone oxidoreductase subfamily.</text>
</comment>
<dbReference type="GO" id="GO:0141148">
    <property type="term" value="F:enoyl-[acyl-carrier-protein] reductase (NADPH) activity"/>
    <property type="evidence" value="ECO:0007669"/>
    <property type="project" value="UniProtKB-EC"/>
</dbReference>
<evidence type="ECO:0000313" key="12">
    <source>
        <dbReference type="EMBL" id="AEA63271.1"/>
    </source>
</evidence>
<dbReference type="Pfam" id="PF08240">
    <property type="entry name" value="ADH_N"/>
    <property type="match status" value="1"/>
</dbReference>
<dbReference type="SUPFAM" id="SSF51735">
    <property type="entry name" value="NAD(P)-binding Rossmann-fold domains"/>
    <property type="match status" value="1"/>
</dbReference>
<evidence type="ECO:0000256" key="2">
    <source>
        <dbReference type="ARBA" id="ARBA00022516"/>
    </source>
</evidence>
<gene>
    <name evidence="12" type="ordered locus">bgla_2g08090</name>
</gene>
<dbReference type="Pfam" id="PF00107">
    <property type="entry name" value="ADH_zinc_N"/>
    <property type="match status" value="1"/>
</dbReference>
<organism evidence="12 13">
    <name type="scientific">Burkholderia gladioli (strain BSR3)</name>
    <dbReference type="NCBI Taxonomy" id="999541"/>
    <lineage>
        <taxon>Bacteria</taxon>
        <taxon>Pseudomonadati</taxon>
        <taxon>Pseudomonadota</taxon>
        <taxon>Betaproteobacteria</taxon>
        <taxon>Burkholderiales</taxon>
        <taxon>Burkholderiaceae</taxon>
        <taxon>Burkholderia</taxon>
    </lineage>
</organism>
<evidence type="ECO:0000259" key="11">
    <source>
        <dbReference type="SMART" id="SM00829"/>
    </source>
</evidence>
<dbReference type="Proteomes" id="UP000008316">
    <property type="component" value="Chromosome 2"/>
</dbReference>
<keyword evidence="6" id="KW-0560">Oxidoreductase</keyword>
<dbReference type="InterPro" id="IPR020843">
    <property type="entry name" value="ER"/>
</dbReference>
<dbReference type="Gene3D" id="3.40.50.720">
    <property type="entry name" value="NAD(P)-binding Rossmann-like Domain"/>
    <property type="match status" value="1"/>
</dbReference>
<dbReference type="STRING" id="999541.bgla_2g08090"/>
<proteinExistence type="inferred from homology"/>
<dbReference type="SMART" id="SM00829">
    <property type="entry name" value="PKS_ER"/>
    <property type="match status" value="1"/>
</dbReference>
<evidence type="ECO:0000256" key="3">
    <source>
        <dbReference type="ARBA" id="ARBA00022832"/>
    </source>
</evidence>
<evidence type="ECO:0000256" key="8">
    <source>
        <dbReference type="ARBA" id="ARBA00023160"/>
    </source>
</evidence>
<keyword evidence="8" id="KW-0275">Fatty acid biosynthesis</keyword>
<evidence type="ECO:0000256" key="1">
    <source>
        <dbReference type="ARBA" id="ARBA00010371"/>
    </source>
</evidence>
<dbReference type="InterPro" id="IPR051034">
    <property type="entry name" value="Mito_Enoyl-ACP_Reductase"/>
</dbReference>
<evidence type="ECO:0000256" key="10">
    <source>
        <dbReference type="ARBA" id="ARBA00048843"/>
    </source>
</evidence>
<keyword evidence="5" id="KW-0809">Transit peptide</keyword>
<dbReference type="CDD" id="cd08290">
    <property type="entry name" value="ETR"/>
    <property type="match status" value="1"/>
</dbReference>
<dbReference type="PANTHER" id="PTHR43981:SF2">
    <property type="entry name" value="ENOYL-[ACYL-CARRIER-PROTEIN] REDUCTASE, MITOCHONDRIAL"/>
    <property type="match status" value="1"/>
</dbReference>
<accession>F2LLA8</accession>
<sequence>MKAARLTAYGDPAAGIVLHDVPEPPALAPDEVLVQMRYAPINVSDLMVARGVYDWRPSLPEVLGNEGSGVVVATGRDVAGYMPGASVVLPFMARTWRERLVAKAEQLTRVPVGVDLRQAAMATINLVTAAMLLDDYVELSPGDAIVYNAANSGLGHCLAGLASRRDIRTIGLVRRQEDVERVRQSGCEIVWLDQDQACADQAGLAGMAVKLALDGVGGASAGRLASLLSPEGALVAYGAASHRPMEVSAQPLIFKRISVHGFFEGRPENMSRVRDTLISVLDALASDGIRQPVAAVYPITRLKEALAHAVNGGKVLLAFESAMAPLS</sequence>
<dbReference type="InterPro" id="IPR013149">
    <property type="entry name" value="ADH-like_C"/>
</dbReference>
<keyword evidence="4" id="KW-0521">NADP</keyword>
<dbReference type="EMBL" id="CP002600">
    <property type="protein sequence ID" value="AEA63271.1"/>
    <property type="molecule type" value="Genomic_DNA"/>
</dbReference>
<name>F2LLA8_BURGS</name>
<evidence type="ECO:0000313" key="13">
    <source>
        <dbReference type="Proteomes" id="UP000008316"/>
    </source>
</evidence>
<evidence type="ECO:0000256" key="5">
    <source>
        <dbReference type="ARBA" id="ARBA00022946"/>
    </source>
</evidence>
<dbReference type="KEGG" id="bgd:bgla_2g08090"/>
<evidence type="ECO:0000256" key="7">
    <source>
        <dbReference type="ARBA" id="ARBA00023098"/>
    </source>
</evidence>
<evidence type="ECO:0000256" key="4">
    <source>
        <dbReference type="ARBA" id="ARBA00022857"/>
    </source>
</evidence>
<dbReference type="InterPro" id="IPR013154">
    <property type="entry name" value="ADH-like_N"/>
</dbReference>